<evidence type="ECO:0000256" key="2">
    <source>
        <dbReference type="ARBA" id="ARBA00006555"/>
    </source>
</evidence>
<evidence type="ECO:0000256" key="1">
    <source>
        <dbReference type="ARBA" id="ARBA00004383"/>
    </source>
</evidence>
<dbReference type="EMBL" id="BJTG01000016">
    <property type="protein sequence ID" value="GEJ59528.1"/>
    <property type="molecule type" value="Genomic_DNA"/>
</dbReference>
<reference evidence="14" key="1">
    <citation type="journal article" date="2020" name="Appl. Environ. Microbiol.">
        <title>Diazotrophic Anaeromyxobacter Isolates from Soils.</title>
        <authorList>
            <person name="Masuda Y."/>
            <person name="Yamanaka H."/>
            <person name="Xu Z.X."/>
            <person name="Shiratori Y."/>
            <person name="Aono T."/>
            <person name="Amachi S."/>
            <person name="Senoo K."/>
            <person name="Itoh H."/>
        </authorList>
    </citation>
    <scope>NUCLEOTIDE SEQUENCE [LARGE SCALE GENOMIC DNA]</scope>
    <source>
        <strain evidence="14">R267</strain>
    </source>
</reference>
<evidence type="ECO:0000256" key="8">
    <source>
        <dbReference type="ARBA" id="ARBA00022989"/>
    </source>
</evidence>
<keyword evidence="3" id="KW-0813">Transport</keyword>
<comment type="subcellular location">
    <subcellularLocation>
        <location evidence="1">Cell inner membrane</location>
        <topology evidence="1">Single-pass membrane protein</topology>
        <orientation evidence="1">Periplasmic side</orientation>
    </subcellularLocation>
</comment>
<protein>
    <recommendedName>
        <fullName evidence="12">TonB C-terminal domain-containing protein</fullName>
    </recommendedName>
</protein>
<keyword evidence="7" id="KW-0653">Protein transport</keyword>
<feature type="domain" description="TonB C-terminal" evidence="12">
    <location>
        <begin position="153"/>
        <end position="242"/>
    </location>
</feature>
<dbReference type="GO" id="GO:0055085">
    <property type="term" value="P:transmembrane transport"/>
    <property type="evidence" value="ECO:0007669"/>
    <property type="project" value="InterPro"/>
</dbReference>
<evidence type="ECO:0000259" key="12">
    <source>
        <dbReference type="PROSITE" id="PS52015"/>
    </source>
</evidence>
<dbReference type="GO" id="GO:0098797">
    <property type="term" value="C:plasma membrane protein complex"/>
    <property type="evidence" value="ECO:0007669"/>
    <property type="project" value="TreeGrafter"/>
</dbReference>
<feature type="transmembrane region" description="Helical" evidence="11">
    <location>
        <begin position="20"/>
        <end position="43"/>
    </location>
</feature>
<feature type="compositionally biased region" description="Pro residues" evidence="10">
    <location>
        <begin position="64"/>
        <end position="73"/>
    </location>
</feature>
<evidence type="ECO:0000313" key="14">
    <source>
        <dbReference type="Proteomes" id="UP000503640"/>
    </source>
</evidence>
<dbReference type="Pfam" id="PF03544">
    <property type="entry name" value="TonB_C"/>
    <property type="match status" value="1"/>
</dbReference>
<dbReference type="InterPro" id="IPR037682">
    <property type="entry name" value="TonB_C"/>
</dbReference>
<keyword evidence="8 11" id="KW-1133">Transmembrane helix</keyword>
<dbReference type="AlphaFoldDB" id="A0A7I9VTF8"/>
<evidence type="ECO:0000256" key="6">
    <source>
        <dbReference type="ARBA" id="ARBA00022692"/>
    </source>
</evidence>
<dbReference type="PANTHER" id="PTHR33446:SF2">
    <property type="entry name" value="PROTEIN TONB"/>
    <property type="match status" value="1"/>
</dbReference>
<dbReference type="NCBIfam" id="TIGR01352">
    <property type="entry name" value="tonB_Cterm"/>
    <property type="match status" value="1"/>
</dbReference>
<evidence type="ECO:0000256" key="9">
    <source>
        <dbReference type="ARBA" id="ARBA00023136"/>
    </source>
</evidence>
<comment type="caution">
    <text evidence="13">The sequence shown here is derived from an EMBL/GenBank/DDBJ whole genome shotgun (WGS) entry which is preliminary data.</text>
</comment>
<evidence type="ECO:0000256" key="3">
    <source>
        <dbReference type="ARBA" id="ARBA00022448"/>
    </source>
</evidence>
<dbReference type="InterPro" id="IPR051045">
    <property type="entry name" value="TonB-dependent_transducer"/>
</dbReference>
<evidence type="ECO:0000256" key="5">
    <source>
        <dbReference type="ARBA" id="ARBA00022519"/>
    </source>
</evidence>
<proteinExistence type="inferred from homology"/>
<evidence type="ECO:0000256" key="7">
    <source>
        <dbReference type="ARBA" id="ARBA00022927"/>
    </source>
</evidence>
<dbReference type="Gene3D" id="3.30.1150.10">
    <property type="match status" value="1"/>
</dbReference>
<keyword evidence="4" id="KW-1003">Cell membrane</keyword>
<dbReference type="SUPFAM" id="SSF74653">
    <property type="entry name" value="TolA/TonB C-terminal domain"/>
    <property type="match status" value="1"/>
</dbReference>
<keyword evidence="9 11" id="KW-0472">Membrane</keyword>
<dbReference type="PANTHER" id="PTHR33446">
    <property type="entry name" value="PROTEIN TONB-RELATED"/>
    <property type="match status" value="1"/>
</dbReference>
<sequence length="242" mass="25758">MFDEVTKREGGKRAAKRGIWILGSSAAQTALVVGLIAVSTALAKKAADDKLVEVKFVKQAPAARPAPPPPPPAPKRKVVQQQKPKVDAKPRPAMVQPKEMPQELKPPDPNEPPEEDTGSDEGEDGGVVGGVVGGVTGGAPAAPVAKAPVEFNATMTPPQVLAGPPLEYTQQALEREVEGTMLVKCIVRVDGTVHDCRVLKSVPFMDRAVVSVLERRRYKPATQGGQALDVDYVFTIKLKLPQ</sequence>
<evidence type="ECO:0000256" key="4">
    <source>
        <dbReference type="ARBA" id="ARBA00022475"/>
    </source>
</evidence>
<dbReference type="GO" id="GO:0015031">
    <property type="term" value="P:protein transport"/>
    <property type="evidence" value="ECO:0007669"/>
    <property type="project" value="UniProtKB-KW"/>
</dbReference>
<dbReference type="RefSeq" id="WP_176069108.1">
    <property type="nucleotide sequence ID" value="NZ_BJTG01000016.1"/>
</dbReference>
<evidence type="ECO:0000256" key="11">
    <source>
        <dbReference type="SAM" id="Phobius"/>
    </source>
</evidence>
<feature type="region of interest" description="Disordered" evidence="10">
    <location>
        <begin position="60"/>
        <end position="130"/>
    </location>
</feature>
<keyword evidence="14" id="KW-1185">Reference proteome</keyword>
<dbReference type="GO" id="GO:0031992">
    <property type="term" value="F:energy transducer activity"/>
    <property type="evidence" value="ECO:0007669"/>
    <property type="project" value="TreeGrafter"/>
</dbReference>
<accession>A0A7I9VTF8</accession>
<dbReference type="PROSITE" id="PS52015">
    <property type="entry name" value="TONB_CTD"/>
    <property type="match status" value="1"/>
</dbReference>
<evidence type="ECO:0000256" key="10">
    <source>
        <dbReference type="SAM" id="MobiDB-lite"/>
    </source>
</evidence>
<name>A0A7I9VTF8_9BACT</name>
<evidence type="ECO:0000313" key="13">
    <source>
        <dbReference type="EMBL" id="GEJ59528.1"/>
    </source>
</evidence>
<keyword evidence="5" id="KW-0997">Cell inner membrane</keyword>
<feature type="compositionally biased region" description="Acidic residues" evidence="10">
    <location>
        <begin position="111"/>
        <end position="124"/>
    </location>
</feature>
<dbReference type="InterPro" id="IPR006260">
    <property type="entry name" value="TonB/TolA_C"/>
</dbReference>
<dbReference type="Proteomes" id="UP000503640">
    <property type="component" value="Unassembled WGS sequence"/>
</dbReference>
<gene>
    <name evidence="13" type="ORF">AMYX_42690</name>
</gene>
<keyword evidence="6 11" id="KW-0812">Transmembrane</keyword>
<comment type="similarity">
    <text evidence="2">Belongs to the TonB family.</text>
</comment>
<organism evidence="13 14">
    <name type="scientific">Anaeromyxobacter diazotrophicus</name>
    <dbReference type="NCBI Taxonomy" id="2590199"/>
    <lineage>
        <taxon>Bacteria</taxon>
        <taxon>Pseudomonadati</taxon>
        <taxon>Myxococcota</taxon>
        <taxon>Myxococcia</taxon>
        <taxon>Myxococcales</taxon>
        <taxon>Cystobacterineae</taxon>
        <taxon>Anaeromyxobacteraceae</taxon>
        <taxon>Anaeromyxobacter</taxon>
    </lineage>
</organism>